<reference evidence="2" key="1">
    <citation type="submission" date="2020-05" db="EMBL/GenBank/DDBJ databases">
        <title>Mycena genomes resolve the evolution of fungal bioluminescence.</title>
        <authorList>
            <person name="Tsai I.J."/>
        </authorList>
    </citation>
    <scope>NUCLEOTIDE SEQUENCE</scope>
    <source>
        <strain evidence="2">160909Yilan</strain>
    </source>
</reference>
<protein>
    <submittedName>
        <fullName evidence="2">Uncharacterized protein</fullName>
    </submittedName>
</protein>
<evidence type="ECO:0000313" key="2">
    <source>
        <dbReference type="EMBL" id="KAF7345226.1"/>
    </source>
</evidence>
<comment type="caution">
    <text evidence="2">The sequence shown here is derived from an EMBL/GenBank/DDBJ whole genome shotgun (WGS) entry which is preliminary data.</text>
</comment>
<feature type="region of interest" description="Disordered" evidence="1">
    <location>
        <begin position="58"/>
        <end position="79"/>
    </location>
</feature>
<evidence type="ECO:0000313" key="3">
    <source>
        <dbReference type="Proteomes" id="UP000623467"/>
    </source>
</evidence>
<gene>
    <name evidence="2" type="ORF">MSAN_01899200</name>
</gene>
<dbReference type="AlphaFoldDB" id="A0A8H6XRF0"/>
<organism evidence="2 3">
    <name type="scientific">Mycena sanguinolenta</name>
    <dbReference type="NCBI Taxonomy" id="230812"/>
    <lineage>
        <taxon>Eukaryota</taxon>
        <taxon>Fungi</taxon>
        <taxon>Dikarya</taxon>
        <taxon>Basidiomycota</taxon>
        <taxon>Agaricomycotina</taxon>
        <taxon>Agaricomycetes</taxon>
        <taxon>Agaricomycetidae</taxon>
        <taxon>Agaricales</taxon>
        <taxon>Marasmiineae</taxon>
        <taxon>Mycenaceae</taxon>
        <taxon>Mycena</taxon>
    </lineage>
</organism>
<accession>A0A8H6XRF0</accession>
<sequence length="79" mass="8899">MAAAQTLKLSNDGLCCHTALSISPPLSVSVCSHYRWTLNLSQQIYQIPIRKRLWKTMNPRGIHRQSTNQSPSATPKPRL</sequence>
<evidence type="ECO:0000256" key="1">
    <source>
        <dbReference type="SAM" id="MobiDB-lite"/>
    </source>
</evidence>
<name>A0A8H6XRF0_9AGAR</name>
<dbReference type="Proteomes" id="UP000623467">
    <property type="component" value="Unassembled WGS sequence"/>
</dbReference>
<dbReference type="EMBL" id="JACAZH010000020">
    <property type="protein sequence ID" value="KAF7345226.1"/>
    <property type="molecule type" value="Genomic_DNA"/>
</dbReference>
<proteinExistence type="predicted"/>
<feature type="compositionally biased region" description="Polar residues" evidence="1">
    <location>
        <begin position="64"/>
        <end position="73"/>
    </location>
</feature>
<keyword evidence="3" id="KW-1185">Reference proteome</keyword>